<protein>
    <recommendedName>
        <fullName evidence="4">J domain-containing protein</fullName>
    </recommendedName>
</protein>
<evidence type="ECO:0008006" key="4">
    <source>
        <dbReference type="Google" id="ProtNLM"/>
    </source>
</evidence>
<evidence type="ECO:0000313" key="2">
    <source>
        <dbReference type="EMBL" id="RRT51665.1"/>
    </source>
</evidence>
<dbReference type="GO" id="GO:0005783">
    <property type="term" value="C:endoplasmic reticulum"/>
    <property type="evidence" value="ECO:0007669"/>
    <property type="project" value="UniProtKB-ARBA"/>
</dbReference>
<dbReference type="EMBL" id="AMZH03012105">
    <property type="protein sequence ID" value="RRT51665.1"/>
    <property type="molecule type" value="Genomic_DNA"/>
</dbReference>
<feature type="region of interest" description="Disordered" evidence="1">
    <location>
        <begin position="63"/>
        <end position="109"/>
    </location>
</feature>
<gene>
    <name evidence="2" type="ORF">B296_00037358</name>
</gene>
<dbReference type="CDD" id="cd06257">
    <property type="entry name" value="DnaJ"/>
    <property type="match status" value="1"/>
</dbReference>
<evidence type="ECO:0000313" key="3">
    <source>
        <dbReference type="Proteomes" id="UP000287651"/>
    </source>
</evidence>
<dbReference type="InterPro" id="IPR001623">
    <property type="entry name" value="DnaJ_domain"/>
</dbReference>
<evidence type="ECO:0000256" key="1">
    <source>
        <dbReference type="SAM" id="MobiDB-lite"/>
    </source>
</evidence>
<dbReference type="PANTHER" id="PTHR44743">
    <property type="entry name" value="PUTATIVE, EXPRESSED-RELATED"/>
    <property type="match status" value="1"/>
</dbReference>
<accession>A0A426YIV5</accession>
<sequence>MAATVEKIGDFYAVLGLRKECSEAELRIAYKKLAMNGHDSFEELQQMFLDMFQDDLNAGFGDSPIYSGPQARPTDGLNCSMMPSGPQFADGGSNGSNKRGNSGKANLDGLQNSATGFCFGVSD</sequence>
<dbReference type="InterPro" id="IPR036869">
    <property type="entry name" value="J_dom_sf"/>
</dbReference>
<feature type="compositionally biased region" description="Low complexity" evidence="1">
    <location>
        <begin position="95"/>
        <end position="104"/>
    </location>
</feature>
<dbReference type="SUPFAM" id="SSF46565">
    <property type="entry name" value="Chaperone J-domain"/>
    <property type="match status" value="1"/>
</dbReference>
<dbReference type="PANTHER" id="PTHR44743:SF5">
    <property type="entry name" value="CHAPERONE DNAJ-DOMAIN SUPERFAMILY PROTEIN"/>
    <property type="match status" value="1"/>
</dbReference>
<dbReference type="AlphaFoldDB" id="A0A426YIV5"/>
<organism evidence="2 3">
    <name type="scientific">Ensete ventricosum</name>
    <name type="common">Abyssinian banana</name>
    <name type="synonym">Musa ensete</name>
    <dbReference type="NCBI Taxonomy" id="4639"/>
    <lineage>
        <taxon>Eukaryota</taxon>
        <taxon>Viridiplantae</taxon>
        <taxon>Streptophyta</taxon>
        <taxon>Embryophyta</taxon>
        <taxon>Tracheophyta</taxon>
        <taxon>Spermatophyta</taxon>
        <taxon>Magnoliopsida</taxon>
        <taxon>Liliopsida</taxon>
        <taxon>Zingiberales</taxon>
        <taxon>Musaceae</taxon>
        <taxon>Ensete</taxon>
    </lineage>
</organism>
<proteinExistence type="predicted"/>
<dbReference type="Proteomes" id="UP000287651">
    <property type="component" value="Unassembled WGS sequence"/>
</dbReference>
<comment type="caution">
    <text evidence="2">The sequence shown here is derived from an EMBL/GenBank/DDBJ whole genome shotgun (WGS) entry which is preliminary data.</text>
</comment>
<name>A0A426YIV5_ENSVE</name>
<dbReference type="Gene3D" id="1.10.287.110">
    <property type="entry name" value="DnaJ domain"/>
    <property type="match status" value="1"/>
</dbReference>
<reference evidence="2 3" key="1">
    <citation type="journal article" date="2014" name="Agronomy (Basel)">
        <title>A Draft Genome Sequence for Ensete ventricosum, the Drought-Tolerant Tree Against Hunger.</title>
        <authorList>
            <person name="Harrison J."/>
            <person name="Moore K.A."/>
            <person name="Paszkiewicz K."/>
            <person name="Jones T."/>
            <person name="Grant M."/>
            <person name="Ambacheew D."/>
            <person name="Muzemil S."/>
            <person name="Studholme D.J."/>
        </authorList>
    </citation>
    <scope>NUCLEOTIDE SEQUENCE [LARGE SCALE GENOMIC DNA]</scope>
</reference>